<dbReference type="PANTHER" id="PTHR35401">
    <property type="entry name" value="COPG FAMILY HELIX-TURN-HELIX PROTEIN-RELATED-RELATED"/>
    <property type="match status" value="1"/>
</dbReference>
<dbReference type="AlphaFoldDB" id="M7Y1Y2"/>
<evidence type="ECO:0000313" key="4">
    <source>
        <dbReference type="Proteomes" id="UP000010953"/>
    </source>
</evidence>
<dbReference type="Gene3D" id="1.20.5.780">
    <property type="entry name" value="Single helix bin"/>
    <property type="match status" value="1"/>
</dbReference>
<reference evidence="3" key="1">
    <citation type="submission" date="2013-01" db="EMBL/GenBank/DDBJ databases">
        <title>Genome assembly of Mariniradius saccharolyticus AK6.</title>
        <authorList>
            <person name="Vaidya B."/>
            <person name="Khatri I."/>
            <person name="Tanuku N.R.S."/>
            <person name="Subramanian S."/>
            <person name="Pinnaka A."/>
        </authorList>
    </citation>
    <scope>NUCLEOTIDE SEQUENCE [LARGE SCALE GENOMIC DNA]</scope>
    <source>
        <strain evidence="3">AK6</strain>
    </source>
</reference>
<accession>M7Y1Y2</accession>
<keyword evidence="4" id="KW-1185">Reference proteome</keyword>
<protein>
    <recommendedName>
        <fullName evidence="5">DUF1778 domain-containing protein</fullName>
    </recommendedName>
</protein>
<keyword evidence="1" id="KW-1277">Toxin-antitoxin system</keyword>
<dbReference type="SUPFAM" id="SSF47598">
    <property type="entry name" value="Ribbon-helix-helix"/>
    <property type="match status" value="1"/>
</dbReference>
<dbReference type="Proteomes" id="UP000010953">
    <property type="component" value="Unassembled WGS sequence"/>
</dbReference>
<dbReference type="InterPro" id="IPR014795">
    <property type="entry name" value="TacA_1-like"/>
</dbReference>
<dbReference type="eggNOG" id="COG4453">
    <property type="taxonomic scope" value="Bacteria"/>
</dbReference>
<dbReference type="Pfam" id="PF08681">
    <property type="entry name" value="TacA1"/>
    <property type="match status" value="1"/>
</dbReference>
<dbReference type="EMBL" id="AMZY02000020">
    <property type="protein sequence ID" value="EMS31221.1"/>
    <property type="molecule type" value="Genomic_DNA"/>
</dbReference>
<evidence type="ECO:0000256" key="2">
    <source>
        <dbReference type="ARBA" id="ARBA00049988"/>
    </source>
</evidence>
<dbReference type="PANTHER" id="PTHR35401:SF2">
    <property type="entry name" value="ABC-TYPE TRANSPORT SYSTEM"/>
    <property type="match status" value="1"/>
</dbReference>
<sequence>MDTISTSSKDERIEIRISAADKQVFLKAQKMSGDKSFSSFLVRIVKEKATEIIAKNEVIIASEQDREKFFEAVFSSQKPNKRLIEAAKRYKSKIALL</sequence>
<evidence type="ECO:0000313" key="3">
    <source>
        <dbReference type="EMBL" id="EMS31221.1"/>
    </source>
</evidence>
<evidence type="ECO:0000256" key="1">
    <source>
        <dbReference type="ARBA" id="ARBA00022649"/>
    </source>
</evidence>
<organism evidence="3 4">
    <name type="scientific">Mariniradius saccharolyticus AK6</name>
    <dbReference type="NCBI Taxonomy" id="1239962"/>
    <lineage>
        <taxon>Bacteria</taxon>
        <taxon>Pseudomonadati</taxon>
        <taxon>Bacteroidota</taxon>
        <taxon>Cytophagia</taxon>
        <taxon>Cytophagales</taxon>
        <taxon>Cyclobacteriaceae</taxon>
        <taxon>Mariniradius</taxon>
    </lineage>
</organism>
<evidence type="ECO:0008006" key="5">
    <source>
        <dbReference type="Google" id="ProtNLM"/>
    </source>
</evidence>
<name>M7Y1Y2_9BACT</name>
<dbReference type="GO" id="GO:0006355">
    <property type="term" value="P:regulation of DNA-templated transcription"/>
    <property type="evidence" value="ECO:0007669"/>
    <property type="project" value="InterPro"/>
</dbReference>
<gene>
    <name evidence="3" type="ORF">C943_02368</name>
</gene>
<dbReference type="STRING" id="1239962.C943_02368"/>
<dbReference type="InterPro" id="IPR010985">
    <property type="entry name" value="Ribbon_hlx_hlx"/>
</dbReference>
<comment type="similarity">
    <text evidence="2">Belongs to the TacA antitoxin family.</text>
</comment>
<dbReference type="RefSeq" id="WP_008631065.1">
    <property type="nucleotide sequence ID" value="NZ_AMZY02000020.1"/>
</dbReference>
<dbReference type="OrthoDB" id="595305at2"/>
<dbReference type="InParanoid" id="M7Y1Y2"/>
<proteinExistence type="inferred from homology"/>
<comment type="caution">
    <text evidence="3">The sequence shown here is derived from an EMBL/GenBank/DDBJ whole genome shotgun (WGS) entry which is preliminary data.</text>
</comment>